<organism evidence="1">
    <name type="scientific">marine sediment metagenome</name>
    <dbReference type="NCBI Taxonomy" id="412755"/>
    <lineage>
        <taxon>unclassified sequences</taxon>
        <taxon>metagenomes</taxon>
        <taxon>ecological metagenomes</taxon>
    </lineage>
</organism>
<gene>
    <name evidence="1" type="ORF">LCGC14_0893630</name>
</gene>
<dbReference type="AlphaFoldDB" id="A0A0F9P3B4"/>
<comment type="caution">
    <text evidence="1">The sequence shown here is derived from an EMBL/GenBank/DDBJ whole genome shotgun (WGS) entry which is preliminary data.</text>
</comment>
<evidence type="ECO:0000313" key="1">
    <source>
        <dbReference type="EMBL" id="KKN24574.1"/>
    </source>
</evidence>
<proteinExistence type="predicted"/>
<accession>A0A0F9P3B4</accession>
<name>A0A0F9P3B4_9ZZZZ</name>
<dbReference type="EMBL" id="LAZR01002873">
    <property type="protein sequence ID" value="KKN24574.1"/>
    <property type="molecule type" value="Genomic_DNA"/>
</dbReference>
<protein>
    <submittedName>
        <fullName evidence="1">Uncharacterized protein</fullName>
    </submittedName>
</protein>
<reference evidence="1" key="1">
    <citation type="journal article" date="2015" name="Nature">
        <title>Complex archaea that bridge the gap between prokaryotes and eukaryotes.</title>
        <authorList>
            <person name="Spang A."/>
            <person name="Saw J.H."/>
            <person name="Jorgensen S.L."/>
            <person name="Zaremba-Niedzwiedzka K."/>
            <person name="Martijn J."/>
            <person name="Lind A.E."/>
            <person name="van Eijk R."/>
            <person name="Schleper C."/>
            <person name="Guy L."/>
            <person name="Ettema T.J."/>
        </authorList>
    </citation>
    <scope>NUCLEOTIDE SEQUENCE</scope>
</reference>
<sequence length="84" mass="9960">MPTKEELINYSRKYKIRGVSKFNKTELEKIVNKHKKMLFEKNKHKWRRKDITVSSGIAFAVWECEKCGKEEDTMIGEILNPSEI</sequence>